<evidence type="ECO:0000313" key="1">
    <source>
        <dbReference type="EMBL" id="EFI35511.1"/>
    </source>
</evidence>
<evidence type="ECO:0000313" key="2">
    <source>
        <dbReference type="Proteomes" id="UP000005496"/>
    </source>
</evidence>
<evidence type="ECO:0008006" key="3">
    <source>
        <dbReference type="Google" id="ProtNLM"/>
    </source>
</evidence>
<gene>
    <name evidence="1" type="ORF">Dthio_PD2935</name>
</gene>
<sequence length="63" mass="7021">MRVSYDEADDILVIRLSNKEITRETSQDWNTHISYAGDGTVVEVVVLDASKQGAWPLLRSEAA</sequence>
<keyword evidence="2" id="KW-1185">Reference proteome</keyword>
<dbReference type="AlphaFoldDB" id="D6SLF0"/>
<proteinExistence type="predicted"/>
<accession>D6SLF0</accession>
<dbReference type="Proteomes" id="UP000005496">
    <property type="component" value="Unassembled WGS sequence"/>
</dbReference>
<dbReference type="eggNOG" id="ENOG503336M">
    <property type="taxonomic scope" value="Bacteria"/>
</dbReference>
<dbReference type="OrthoDB" id="8908516at2"/>
<dbReference type="InterPro" id="IPR019270">
    <property type="entry name" value="DUF2283"/>
</dbReference>
<reference evidence="1" key="1">
    <citation type="submission" date="2010-05" db="EMBL/GenBank/DDBJ databases">
        <title>The draft genome of Desulfonatronospira thiodismutans ASO3-1.</title>
        <authorList>
            <consortium name="US DOE Joint Genome Institute (JGI-PGF)"/>
            <person name="Lucas S."/>
            <person name="Copeland A."/>
            <person name="Lapidus A."/>
            <person name="Cheng J.-F."/>
            <person name="Bruce D."/>
            <person name="Goodwin L."/>
            <person name="Pitluck S."/>
            <person name="Chertkov O."/>
            <person name="Brettin T."/>
            <person name="Detter J.C."/>
            <person name="Han C."/>
            <person name="Land M.L."/>
            <person name="Hauser L."/>
            <person name="Kyrpides N."/>
            <person name="Mikhailova N."/>
            <person name="Muyzer G."/>
            <person name="Woyke T."/>
        </authorList>
    </citation>
    <scope>NUCLEOTIDE SEQUENCE [LARGE SCALE GENOMIC DNA]</scope>
    <source>
        <strain evidence="1">ASO3-1</strain>
    </source>
</reference>
<dbReference type="RefSeq" id="WP_008868643.1">
    <property type="nucleotide sequence ID" value="NZ_ACJN02000001.1"/>
</dbReference>
<dbReference type="Pfam" id="PF10049">
    <property type="entry name" value="DUF2283"/>
    <property type="match status" value="1"/>
</dbReference>
<organism evidence="1 2">
    <name type="scientific">Desulfonatronospira thiodismutans ASO3-1</name>
    <dbReference type="NCBI Taxonomy" id="555779"/>
    <lineage>
        <taxon>Bacteria</taxon>
        <taxon>Pseudomonadati</taxon>
        <taxon>Thermodesulfobacteriota</taxon>
        <taxon>Desulfovibrionia</taxon>
        <taxon>Desulfovibrionales</taxon>
        <taxon>Desulfonatronovibrionaceae</taxon>
        <taxon>Desulfonatronospira</taxon>
    </lineage>
</organism>
<protein>
    <recommendedName>
        <fullName evidence="3">DUF2283 domain-containing protein</fullName>
    </recommendedName>
</protein>
<name>D6SLF0_9BACT</name>
<dbReference type="EMBL" id="ACJN02000001">
    <property type="protein sequence ID" value="EFI35511.1"/>
    <property type="molecule type" value="Genomic_DNA"/>
</dbReference>
<comment type="caution">
    <text evidence="1">The sequence shown here is derived from an EMBL/GenBank/DDBJ whole genome shotgun (WGS) entry which is preliminary data.</text>
</comment>